<dbReference type="InterPro" id="IPR001969">
    <property type="entry name" value="Aspartic_peptidase_AS"/>
</dbReference>
<evidence type="ECO:0000313" key="11">
    <source>
        <dbReference type="Proteomes" id="UP000014480"/>
    </source>
</evidence>
<keyword evidence="11" id="KW-1185">Reference proteome</keyword>
<dbReference type="PROSITE" id="PS51767">
    <property type="entry name" value="PEPTIDASE_A1"/>
    <property type="match status" value="1"/>
</dbReference>
<dbReference type="CDD" id="cd05474">
    <property type="entry name" value="SAP_like"/>
    <property type="match status" value="1"/>
</dbReference>
<dbReference type="AlphaFoldDB" id="A0A484FVY9"/>
<dbReference type="GO" id="GO:0004190">
    <property type="term" value="F:aspartic-type endopeptidase activity"/>
    <property type="evidence" value="ECO:0007669"/>
    <property type="project" value="UniProtKB-KW"/>
</dbReference>
<dbReference type="STRING" id="1213857.A0A484FVY9"/>
<keyword evidence="5 7" id="KW-0378">Hydrolase</keyword>
<feature type="active site" evidence="6">
    <location>
        <position position="359"/>
    </location>
</feature>
<sequence length="566" mass="61238">MLQQLRNRPRSRCARPNATQLSPIEHCQRLPAAFFFHSGFFSNNTKPQNTFTELPQQLQAPTFKLLRIPGCFPKSPTTNSLDEMKLFAMFVLVGLADNVLSQLVVSTSFKRDKFPVEQTRIAHRDNLNLPTYNNISGGGYFSEVKVGTPAQKTLMHLDTGSSDTWINDINADLCIDPAAQTAYDTGCTEPFDKSKSSTFKLINTDGFDITYLDQRRIRGDYISDALTINGKAVEKQQMGLAKRTVKGIGFMGLGLSHNVATARKYPTMIDNMVEQKLIGRKAFSLWLNDLSSSEGTLLFGGIDTEKYIGSLTTLPVVPDHLTKNITSWSVALTGISIELPNGTTSQLAPESFNASAVLDSGASLTIIPDRMAEELWVKYNVVDAGYGFVDCNSRGADSANHHVAFEFDGVAIRVPLEELVVDVLATTGNTEGMFPFASACLFGIQRNSLFGVDSTNFALLGDTFLRSAYVVYDEANMQVGMAQANLNSSRSNVIELRAGETALPTATGVASQVSTPAPTRTGGRATPSESGNAAARQVSGDWESNEAVVMVLMGVSAVVGAMLLSA</sequence>
<evidence type="ECO:0000259" key="9">
    <source>
        <dbReference type="PROSITE" id="PS51767"/>
    </source>
</evidence>
<organism evidence="10 11">
    <name type="scientific">Colletotrichum orbiculare (strain 104-T / ATCC 96160 / CBS 514.97 / LARS 414 / MAFF 240422)</name>
    <name type="common">Cucumber anthracnose fungus</name>
    <name type="synonym">Colletotrichum lagenarium</name>
    <dbReference type="NCBI Taxonomy" id="1213857"/>
    <lineage>
        <taxon>Eukaryota</taxon>
        <taxon>Fungi</taxon>
        <taxon>Dikarya</taxon>
        <taxon>Ascomycota</taxon>
        <taxon>Pezizomycotina</taxon>
        <taxon>Sordariomycetes</taxon>
        <taxon>Hypocreomycetidae</taxon>
        <taxon>Glomerellales</taxon>
        <taxon>Glomerellaceae</taxon>
        <taxon>Colletotrichum</taxon>
        <taxon>Colletotrichum orbiculare species complex</taxon>
    </lineage>
</organism>
<gene>
    <name evidence="10" type="primary">opsB-0</name>
    <name evidence="10" type="ORF">Cob_v005750</name>
</gene>
<evidence type="ECO:0000313" key="10">
    <source>
        <dbReference type="EMBL" id="TDZ21227.1"/>
    </source>
</evidence>
<reference evidence="11" key="2">
    <citation type="journal article" date="2019" name="Mol. Plant Microbe Interact.">
        <title>Genome sequence resources for four phytopathogenic fungi from the Colletotrichum orbiculare species complex.</title>
        <authorList>
            <person name="Gan P."/>
            <person name="Tsushima A."/>
            <person name="Narusaka M."/>
            <person name="Narusaka Y."/>
            <person name="Takano Y."/>
            <person name="Kubo Y."/>
            <person name="Shirasu K."/>
        </authorList>
    </citation>
    <scope>GENOME REANNOTATION</scope>
    <source>
        <strain evidence="11">104-T / ATCC 96160 / CBS 514.97 / LARS 414 / MAFF 240422</strain>
    </source>
</reference>
<reference evidence="11" key="1">
    <citation type="journal article" date="2013" name="New Phytol.">
        <title>Comparative genomic and transcriptomic analyses reveal the hemibiotrophic stage shift of Colletotrichum fungi.</title>
        <authorList>
            <person name="Gan P."/>
            <person name="Ikeda K."/>
            <person name="Irieda H."/>
            <person name="Narusaka M."/>
            <person name="O'Connell R.J."/>
            <person name="Narusaka Y."/>
            <person name="Takano Y."/>
            <person name="Kubo Y."/>
            <person name="Shirasu K."/>
        </authorList>
    </citation>
    <scope>NUCLEOTIDE SEQUENCE [LARGE SCALE GENOMIC DNA]</scope>
    <source>
        <strain evidence="11">104-T / ATCC 96160 / CBS 514.97 / LARS 414 / MAFF 240422</strain>
    </source>
</reference>
<feature type="domain" description="Peptidase A1" evidence="9">
    <location>
        <begin position="140"/>
        <end position="482"/>
    </location>
</feature>
<dbReference type="OrthoDB" id="771136at2759"/>
<keyword evidence="4 7" id="KW-0064">Aspartyl protease</keyword>
<dbReference type="PANTHER" id="PTHR47966:SF65">
    <property type="entry name" value="ASPARTIC-TYPE ENDOPEPTIDASE"/>
    <property type="match status" value="1"/>
</dbReference>
<dbReference type="InterPro" id="IPR021109">
    <property type="entry name" value="Peptidase_aspartic_dom_sf"/>
</dbReference>
<dbReference type="InterPro" id="IPR033876">
    <property type="entry name" value="SAP-like"/>
</dbReference>
<evidence type="ECO:0000256" key="7">
    <source>
        <dbReference type="RuleBase" id="RU000454"/>
    </source>
</evidence>
<evidence type="ECO:0000256" key="2">
    <source>
        <dbReference type="ARBA" id="ARBA00022670"/>
    </source>
</evidence>
<dbReference type="PRINTS" id="PR00792">
    <property type="entry name" value="PEPSIN"/>
</dbReference>
<evidence type="ECO:0000256" key="1">
    <source>
        <dbReference type="ARBA" id="ARBA00007447"/>
    </source>
</evidence>
<keyword evidence="2 7" id="KW-0645">Protease</keyword>
<keyword evidence="3" id="KW-0732">Signal</keyword>
<accession>A0A484FVY9</accession>
<evidence type="ECO:0000256" key="3">
    <source>
        <dbReference type="ARBA" id="ARBA00022729"/>
    </source>
</evidence>
<evidence type="ECO:0000256" key="4">
    <source>
        <dbReference type="ARBA" id="ARBA00022750"/>
    </source>
</evidence>
<feature type="active site" evidence="6">
    <location>
        <position position="158"/>
    </location>
</feature>
<evidence type="ECO:0000256" key="6">
    <source>
        <dbReference type="PIRSR" id="PIRSR601461-1"/>
    </source>
</evidence>
<dbReference type="EMBL" id="AMCV02000015">
    <property type="protein sequence ID" value="TDZ21227.1"/>
    <property type="molecule type" value="Genomic_DNA"/>
</dbReference>
<comment type="similarity">
    <text evidence="1 7">Belongs to the peptidase A1 family.</text>
</comment>
<proteinExistence type="inferred from homology"/>
<dbReference type="Proteomes" id="UP000014480">
    <property type="component" value="Unassembled WGS sequence"/>
</dbReference>
<evidence type="ECO:0000256" key="8">
    <source>
        <dbReference type="SAM" id="MobiDB-lite"/>
    </source>
</evidence>
<evidence type="ECO:0000256" key="5">
    <source>
        <dbReference type="ARBA" id="ARBA00022801"/>
    </source>
</evidence>
<name>A0A484FVY9_COLOR</name>
<dbReference type="PROSITE" id="PS00141">
    <property type="entry name" value="ASP_PROTEASE"/>
    <property type="match status" value="1"/>
</dbReference>
<dbReference type="GO" id="GO:0006508">
    <property type="term" value="P:proteolysis"/>
    <property type="evidence" value="ECO:0007669"/>
    <property type="project" value="UniProtKB-KW"/>
</dbReference>
<feature type="region of interest" description="Disordered" evidence="8">
    <location>
        <begin position="512"/>
        <end position="539"/>
    </location>
</feature>
<dbReference type="Gene3D" id="2.40.70.10">
    <property type="entry name" value="Acid Proteases"/>
    <property type="match status" value="2"/>
</dbReference>
<dbReference type="InterPro" id="IPR001461">
    <property type="entry name" value="Aspartic_peptidase_A1"/>
</dbReference>
<dbReference type="InterPro" id="IPR033121">
    <property type="entry name" value="PEPTIDASE_A1"/>
</dbReference>
<protein>
    <submittedName>
        <fullName evidence="10">Aspartic-type endopeptidase opsB</fullName>
    </submittedName>
</protein>
<dbReference type="PANTHER" id="PTHR47966">
    <property type="entry name" value="BETA-SITE APP-CLEAVING ENZYME, ISOFORM A-RELATED"/>
    <property type="match status" value="1"/>
</dbReference>
<dbReference type="Pfam" id="PF00026">
    <property type="entry name" value="Asp"/>
    <property type="match status" value="1"/>
</dbReference>
<comment type="caution">
    <text evidence="10">The sequence shown here is derived from an EMBL/GenBank/DDBJ whole genome shotgun (WGS) entry which is preliminary data.</text>
</comment>
<dbReference type="SUPFAM" id="SSF50630">
    <property type="entry name" value="Acid proteases"/>
    <property type="match status" value="1"/>
</dbReference>